<name>A0AAW1RD25_9CHLO</name>
<evidence type="ECO:0000256" key="1">
    <source>
        <dbReference type="SAM" id="MobiDB-lite"/>
    </source>
</evidence>
<reference evidence="2 3" key="1">
    <citation type="journal article" date="2024" name="Nat. Commun.">
        <title>Phylogenomics reveals the evolutionary origins of lichenization in chlorophyte algae.</title>
        <authorList>
            <person name="Puginier C."/>
            <person name="Libourel C."/>
            <person name="Otte J."/>
            <person name="Skaloud P."/>
            <person name="Haon M."/>
            <person name="Grisel S."/>
            <person name="Petersen M."/>
            <person name="Berrin J.G."/>
            <person name="Delaux P.M."/>
            <person name="Dal Grande F."/>
            <person name="Keller J."/>
        </authorList>
    </citation>
    <scope>NUCLEOTIDE SEQUENCE [LARGE SCALE GENOMIC DNA]</scope>
    <source>
        <strain evidence="2 3">SAG 245.80</strain>
    </source>
</reference>
<organism evidence="2 3">
    <name type="scientific">Elliptochloris bilobata</name>
    <dbReference type="NCBI Taxonomy" id="381761"/>
    <lineage>
        <taxon>Eukaryota</taxon>
        <taxon>Viridiplantae</taxon>
        <taxon>Chlorophyta</taxon>
        <taxon>core chlorophytes</taxon>
        <taxon>Trebouxiophyceae</taxon>
        <taxon>Trebouxiophyceae incertae sedis</taxon>
        <taxon>Elliptochloris clade</taxon>
        <taxon>Elliptochloris</taxon>
    </lineage>
</organism>
<evidence type="ECO:0008006" key="4">
    <source>
        <dbReference type="Google" id="ProtNLM"/>
    </source>
</evidence>
<dbReference type="Proteomes" id="UP001445335">
    <property type="component" value="Unassembled WGS sequence"/>
</dbReference>
<accession>A0AAW1RD25</accession>
<comment type="caution">
    <text evidence="2">The sequence shown here is derived from an EMBL/GenBank/DDBJ whole genome shotgun (WGS) entry which is preliminary data.</text>
</comment>
<dbReference type="AlphaFoldDB" id="A0AAW1RD25"/>
<feature type="compositionally biased region" description="Low complexity" evidence="1">
    <location>
        <begin position="308"/>
        <end position="326"/>
    </location>
</feature>
<gene>
    <name evidence="2" type="ORF">WJX81_008615</name>
</gene>
<sequence>MEAESAAEYNTQLQDLARELLSAAPAACSVLTSCVRPGTVSVMASATSTAATLFAAGALPAASTETPASCAARPDWLLAHTVSSAGPGAASGAMSTLLEAIGLLDSAAAGCSNSDSAARAARDSSRLGAWMPAEKQGLLDLVAEMEPCGAADWEAVAERLGRWSPGGASAERMYRTLTDPGYQKTTNKHGRRLNARCGTPMHIMAAFALQRLPDNEGNLTQIAQQISEEPRFAAALAGAAAAPRPGTKTYARWKDALVGCFKAGRYAHFSKSDIKTGGLKVYRLEPVRMPPKVTAALAALGAGGCGGPASSSAAESGFSGSGLSEQ</sequence>
<feature type="region of interest" description="Disordered" evidence="1">
    <location>
        <begin position="305"/>
        <end position="326"/>
    </location>
</feature>
<dbReference type="EMBL" id="JALJOU010000046">
    <property type="protein sequence ID" value="KAK9831475.1"/>
    <property type="molecule type" value="Genomic_DNA"/>
</dbReference>
<proteinExistence type="predicted"/>
<protein>
    <recommendedName>
        <fullName evidence="4">Myb-like domain-containing protein</fullName>
    </recommendedName>
</protein>
<keyword evidence="3" id="KW-1185">Reference proteome</keyword>
<evidence type="ECO:0000313" key="3">
    <source>
        <dbReference type="Proteomes" id="UP001445335"/>
    </source>
</evidence>
<evidence type="ECO:0000313" key="2">
    <source>
        <dbReference type="EMBL" id="KAK9831475.1"/>
    </source>
</evidence>